<dbReference type="EMBL" id="QTJU01000005">
    <property type="protein sequence ID" value="RFM27487.1"/>
    <property type="molecule type" value="Genomic_DNA"/>
</dbReference>
<organism evidence="3 4">
    <name type="scientific">Deminuibacter soli</name>
    <dbReference type="NCBI Taxonomy" id="2291815"/>
    <lineage>
        <taxon>Bacteria</taxon>
        <taxon>Pseudomonadati</taxon>
        <taxon>Bacteroidota</taxon>
        <taxon>Chitinophagia</taxon>
        <taxon>Chitinophagales</taxon>
        <taxon>Chitinophagaceae</taxon>
        <taxon>Deminuibacter</taxon>
    </lineage>
</organism>
<evidence type="ECO:0000313" key="4">
    <source>
        <dbReference type="Proteomes" id="UP000261284"/>
    </source>
</evidence>
<dbReference type="RefSeq" id="WP_116848246.1">
    <property type="nucleotide sequence ID" value="NZ_QTJU01000005.1"/>
</dbReference>
<comment type="caution">
    <text evidence="3">The sequence shown here is derived from an EMBL/GenBank/DDBJ whole genome shotgun (WGS) entry which is preliminary data.</text>
</comment>
<name>A0A3E1NHU5_9BACT</name>
<feature type="signal peptide" evidence="1">
    <location>
        <begin position="1"/>
        <end position="21"/>
    </location>
</feature>
<keyword evidence="4" id="KW-1185">Reference proteome</keyword>
<evidence type="ECO:0000256" key="1">
    <source>
        <dbReference type="SAM" id="SignalP"/>
    </source>
</evidence>
<reference evidence="3 4" key="1">
    <citation type="submission" date="2018-08" db="EMBL/GenBank/DDBJ databases">
        <title>Chitinophagaceae sp. K23C18032701, a novel bacterium isolated from forest soil.</title>
        <authorList>
            <person name="Wang C."/>
        </authorList>
    </citation>
    <scope>NUCLEOTIDE SEQUENCE [LARGE SCALE GENOMIC DNA]</scope>
    <source>
        <strain evidence="3 4">K23C18032701</strain>
    </source>
</reference>
<sequence>MQFIKIFLLAACTLFSVSIFAQGVKTETFKVQGNCGSCKKHIETAAKGPGVTKAEWNKDTKVFTLVYDPAKTNSDAVQKKIAAVGYDTEKYKGDDKAYAALDECCQYERKASH</sequence>
<dbReference type="PROSITE" id="PS50846">
    <property type="entry name" value="HMA_2"/>
    <property type="match status" value="1"/>
</dbReference>
<dbReference type="GO" id="GO:0046872">
    <property type="term" value="F:metal ion binding"/>
    <property type="evidence" value="ECO:0007669"/>
    <property type="project" value="InterPro"/>
</dbReference>
<dbReference type="SUPFAM" id="SSF55008">
    <property type="entry name" value="HMA, heavy metal-associated domain"/>
    <property type="match status" value="1"/>
</dbReference>
<accession>A0A3E1NHU5</accession>
<dbReference type="OrthoDB" id="5513217at2"/>
<dbReference type="Pfam" id="PF00403">
    <property type="entry name" value="HMA"/>
    <property type="match status" value="1"/>
</dbReference>
<keyword evidence="1" id="KW-0732">Signal</keyword>
<proteinExistence type="predicted"/>
<dbReference type="AlphaFoldDB" id="A0A3E1NHU5"/>
<dbReference type="InterPro" id="IPR036163">
    <property type="entry name" value="HMA_dom_sf"/>
</dbReference>
<gene>
    <name evidence="3" type="ORF">DXN05_15865</name>
</gene>
<dbReference type="InterPro" id="IPR006121">
    <property type="entry name" value="HMA_dom"/>
</dbReference>
<dbReference type="Gene3D" id="3.30.70.100">
    <property type="match status" value="1"/>
</dbReference>
<feature type="domain" description="HMA" evidence="2">
    <location>
        <begin position="24"/>
        <end position="89"/>
    </location>
</feature>
<evidence type="ECO:0000313" key="3">
    <source>
        <dbReference type="EMBL" id="RFM27487.1"/>
    </source>
</evidence>
<dbReference type="Proteomes" id="UP000261284">
    <property type="component" value="Unassembled WGS sequence"/>
</dbReference>
<feature type="chain" id="PRO_5017727914" evidence="1">
    <location>
        <begin position="22"/>
        <end position="113"/>
    </location>
</feature>
<evidence type="ECO:0000259" key="2">
    <source>
        <dbReference type="PROSITE" id="PS50846"/>
    </source>
</evidence>
<dbReference type="CDD" id="cd00371">
    <property type="entry name" value="HMA"/>
    <property type="match status" value="1"/>
</dbReference>
<protein>
    <submittedName>
        <fullName evidence="3">Copper chaperone</fullName>
    </submittedName>
</protein>